<evidence type="ECO:0000313" key="2">
    <source>
        <dbReference type="Proteomes" id="UP000321393"/>
    </source>
</evidence>
<protein>
    <submittedName>
        <fullName evidence="1">Uncharacterized protein</fullName>
    </submittedName>
</protein>
<dbReference type="AlphaFoldDB" id="A0A5A7V222"/>
<organism evidence="1 2">
    <name type="scientific">Cucumis melo var. makuwa</name>
    <name type="common">Oriental melon</name>
    <dbReference type="NCBI Taxonomy" id="1194695"/>
    <lineage>
        <taxon>Eukaryota</taxon>
        <taxon>Viridiplantae</taxon>
        <taxon>Streptophyta</taxon>
        <taxon>Embryophyta</taxon>
        <taxon>Tracheophyta</taxon>
        <taxon>Spermatophyta</taxon>
        <taxon>Magnoliopsida</taxon>
        <taxon>eudicotyledons</taxon>
        <taxon>Gunneridae</taxon>
        <taxon>Pentapetalae</taxon>
        <taxon>rosids</taxon>
        <taxon>fabids</taxon>
        <taxon>Cucurbitales</taxon>
        <taxon>Cucurbitaceae</taxon>
        <taxon>Benincaseae</taxon>
        <taxon>Cucumis</taxon>
    </lineage>
</organism>
<evidence type="ECO:0000313" key="1">
    <source>
        <dbReference type="EMBL" id="KAA0062272.1"/>
    </source>
</evidence>
<proteinExistence type="predicted"/>
<dbReference type="EMBL" id="SSTE01004583">
    <property type="protein sequence ID" value="KAA0062272.1"/>
    <property type="molecule type" value="Genomic_DNA"/>
</dbReference>
<dbReference type="Proteomes" id="UP000321393">
    <property type="component" value="Unassembled WGS sequence"/>
</dbReference>
<sequence length="89" mass="9644">MLMTDVMLMAGVLLTLSIRAVPAWVSFGITTFLGLRSLTGLPFVLGVPLGSPKTSYVPPGSHVARVRKCASSWVEVKVEESWRATEKDP</sequence>
<reference evidence="1 2" key="1">
    <citation type="submission" date="2019-08" db="EMBL/GenBank/DDBJ databases">
        <title>Draft genome sequences of two oriental melons (Cucumis melo L. var makuwa).</title>
        <authorList>
            <person name="Kwon S.-Y."/>
        </authorList>
    </citation>
    <scope>NUCLEOTIDE SEQUENCE [LARGE SCALE GENOMIC DNA]</scope>
    <source>
        <strain evidence="2">cv. SW 3</strain>
        <tissue evidence="1">Leaf</tissue>
    </source>
</reference>
<accession>A0A5A7V222</accession>
<comment type="caution">
    <text evidence="1">The sequence shown here is derived from an EMBL/GenBank/DDBJ whole genome shotgun (WGS) entry which is preliminary data.</text>
</comment>
<gene>
    <name evidence="1" type="ORF">E6C27_scaffold154G00040</name>
</gene>
<name>A0A5A7V222_CUCMM</name>